<dbReference type="EnsemblPlants" id="AVESA.00010b.r2.2CG0277590.1">
    <property type="protein sequence ID" value="AVESA.00010b.r2.2CG0277590.1.CDS.1"/>
    <property type="gene ID" value="AVESA.00010b.r2.2CG0277590"/>
</dbReference>
<reference evidence="1" key="2">
    <citation type="submission" date="2025-09" db="UniProtKB">
        <authorList>
            <consortium name="EnsemblPlants"/>
        </authorList>
    </citation>
    <scope>IDENTIFICATION</scope>
</reference>
<protein>
    <submittedName>
        <fullName evidence="1">Uncharacterized protein</fullName>
    </submittedName>
</protein>
<organism evidence="1 2">
    <name type="scientific">Avena sativa</name>
    <name type="common">Oat</name>
    <dbReference type="NCBI Taxonomy" id="4498"/>
    <lineage>
        <taxon>Eukaryota</taxon>
        <taxon>Viridiplantae</taxon>
        <taxon>Streptophyta</taxon>
        <taxon>Embryophyta</taxon>
        <taxon>Tracheophyta</taxon>
        <taxon>Spermatophyta</taxon>
        <taxon>Magnoliopsida</taxon>
        <taxon>Liliopsida</taxon>
        <taxon>Poales</taxon>
        <taxon>Poaceae</taxon>
        <taxon>BOP clade</taxon>
        <taxon>Pooideae</taxon>
        <taxon>Poodae</taxon>
        <taxon>Poeae</taxon>
        <taxon>Poeae Chloroplast Group 1 (Aveneae type)</taxon>
        <taxon>Aveninae</taxon>
        <taxon>Avena</taxon>
    </lineage>
</organism>
<evidence type="ECO:0000313" key="1">
    <source>
        <dbReference type="EnsemblPlants" id="AVESA.00010b.r2.2CG0277590.1.CDS.1"/>
    </source>
</evidence>
<reference evidence="1" key="1">
    <citation type="submission" date="2021-05" db="EMBL/GenBank/DDBJ databases">
        <authorList>
            <person name="Scholz U."/>
            <person name="Mascher M."/>
            <person name="Fiebig A."/>
        </authorList>
    </citation>
    <scope>NUCLEOTIDE SEQUENCE [LARGE SCALE GENOMIC DNA]</scope>
</reference>
<dbReference type="Proteomes" id="UP001732700">
    <property type="component" value="Chromosome 2C"/>
</dbReference>
<accession>A0ACD5UNK8</accession>
<evidence type="ECO:0000313" key="2">
    <source>
        <dbReference type="Proteomes" id="UP001732700"/>
    </source>
</evidence>
<proteinExistence type="predicted"/>
<name>A0ACD5UNK8_AVESA</name>
<sequence>MPLLRAALRRFLSTESSGVPKLRNLPYRLRRAAVPAARTAVSDYLISTRYLPSSHADSIAGLAPRSLLDFLAGIPAVPSTLPASDLPSLLRRHLSFHPLNELPFFLESIGLPPSTDSKLMFLNDYPSLLPAVAVLAHFGFPWSRLGLLFPNVLLQVPPDLISARLVALEERLRPLLRAAIIAACLAFPSLIENDLPSSTPLVDDLRRAYGGLDPDLGASNDIDMFLRVCRRMLMFYDAGVKIGSLGGLVGCNQRVFLELKEELIGERLRFFKSLGLAEEAGRFLLSNPGVFDLDFDDVVISVPEYLRRVGLLDDEVDAAVKLHPFVVGRNRLKNLPGVLRAMGLSHRFLEKISGGGESLRYLSPDFVLEDASYDLEVERAFLDRMIKVKVEKNSQLVDAKLEFLKSIGYGENKIATHVIPVLHSTQEMLRERFDYLLERGVEYTMLCRIVSVFPKVLNQGKEMLSEKLNYMTLELGYSLEYLDCFPALLCFDLENRVKPRYAMLRWLQEYGLLKRPLAPATVLANSEKKFISNLYNVHPAAPKLWLECFSSRIHMECYLKNIQHQHPDNG</sequence>
<keyword evidence="2" id="KW-1185">Reference proteome</keyword>